<dbReference type="GO" id="GO:0004842">
    <property type="term" value="F:ubiquitin-protein transferase activity"/>
    <property type="evidence" value="ECO:0007669"/>
    <property type="project" value="InterPro"/>
</dbReference>
<evidence type="ECO:0000313" key="5">
    <source>
        <dbReference type="EMBL" id="TMW57456.1"/>
    </source>
</evidence>
<feature type="compositionally biased region" description="Acidic residues" evidence="3">
    <location>
        <begin position="776"/>
        <end position="800"/>
    </location>
</feature>
<feature type="compositionally biased region" description="Acidic residues" evidence="3">
    <location>
        <begin position="872"/>
        <end position="887"/>
    </location>
</feature>
<dbReference type="InterPro" id="IPR000569">
    <property type="entry name" value="HECT_dom"/>
</dbReference>
<evidence type="ECO:0000256" key="2">
    <source>
        <dbReference type="PROSITE-ProRule" id="PRU00104"/>
    </source>
</evidence>
<comment type="caution">
    <text evidence="5">The sequence shown here is derived from an EMBL/GenBank/DDBJ whole genome shotgun (WGS) entry which is preliminary data.</text>
</comment>
<dbReference type="SMART" id="SM00119">
    <property type="entry name" value="HECTc"/>
    <property type="match status" value="1"/>
</dbReference>
<feature type="region of interest" description="Disordered" evidence="3">
    <location>
        <begin position="657"/>
        <end position="710"/>
    </location>
</feature>
<organism evidence="5 6">
    <name type="scientific">Pythium oligandrum</name>
    <name type="common">Mycoparasitic fungus</name>
    <dbReference type="NCBI Taxonomy" id="41045"/>
    <lineage>
        <taxon>Eukaryota</taxon>
        <taxon>Sar</taxon>
        <taxon>Stramenopiles</taxon>
        <taxon>Oomycota</taxon>
        <taxon>Peronosporomycetes</taxon>
        <taxon>Pythiales</taxon>
        <taxon>Pythiaceae</taxon>
        <taxon>Pythium</taxon>
    </lineage>
</organism>
<feature type="region of interest" description="Disordered" evidence="3">
    <location>
        <begin position="1603"/>
        <end position="1711"/>
    </location>
</feature>
<name>A0A8K1C6F0_PYTOL</name>
<feature type="compositionally biased region" description="Acidic residues" evidence="3">
    <location>
        <begin position="1694"/>
        <end position="1711"/>
    </location>
</feature>
<feature type="compositionally biased region" description="Basic and acidic residues" evidence="3">
    <location>
        <begin position="684"/>
        <end position="698"/>
    </location>
</feature>
<feature type="region of interest" description="Disordered" evidence="3">
    <location>
        <begin position="381"/>
        <end position="466"/>
    </location>
</feature>
<feature type="compositionally biased region" description="Basic and acidic residues" evidence="3">
    <location>
        <begin position="407"/>
        <end position="432"/>
    </location>
</feature>
<feature type="region of interest" description="Disordered" evidence="3">
    <location>
        <begin position="760"/>
        <end position="887"/>
    </location>
</feature>
<reference evidence="5" key="1">
    <citation type="submission" date="2019-03" db="EMBL/GenBank/DDBJ databases">
        <title>Long read genome sequence of the mycoparasitic Pythium oligandrum ATCC 38472 isolated from sugarbeet rhizosphere.</title>
        <authorList>
            <person name="Gaulin E."/>
        </authorList>
    </citation>
    <scope>NUCLEOTIDE SEQUENCE</scope>
    <source>
        <strain evidence="5">ATCC 38472_TT</strain>
    </source>
</reference>
<dbReference type="SUPFAM" id="SSF56204">
    <property type="entry name" value="Hect, E3 ligase catalytic domain"/>
    <property type="match status" value="1"/>
</dbReference>
<feature type="compositionally biased region" description="Acidic residues" evidence="3">
    <location>
        <begin position="807"/>
        <end position="819"/>
    </location>
</feature>
<dbReference type="PANTHER" id="PTHR38585">
    <property type="entry name" value="TRANSMEMBRANE PROTEIN"/>
    <property type="match status" value="1"/>
</dbReference>
<dbReference type="PANTHER" id="PTHR38585:SF1">
    <property type="entry name" value="TRANSMEMBRANE PROTEIN"/>
    <property type="match status" value="1"/>
</dbReference>
<evidence type="ECO:0000256" key="1">
    <source>
        <dbReference type="ARBA" id="ARBA00022786"/>
    </source>
</evidence>
<dbReference type="Gene3D" id="3.30.2410.10">
    <property type="entry name" value="Hect, E3 ligase catalytic domain"/>
    <property type="match status" value="1"/>
</dbReference>
<sequence length="1711" mass="190231">MGNTVGSMPSSDALSAFWTPEMDRVATQMHKQLTAQRSVALYDALSAHVADATVGGVVFWSGLATTQLFQRALKIGSATPILPTVIGTLAVASSSTLALHFASLPREIAEEVLQEADRTHQTLAGVWKAFSDKAQARLDDLPNAPYAVYMAMGVVCFKMLGGRMRSIAPSPYANLGAFHIPKMSLPATAEYANQTEAKILQELGRQFGCHTCGAKRASKYVGDHMPPKFVAKQMNERPLNWLLGREVPFRFYPQCQPCSNQQAVAVKHSRNNLKLHLSSLRLYHSAGFWLVLLCTGGLYVGGSSFHDMADVPTQLPPPEADEDEIVEPMAGADHTLLRALREREKELRRLKRSGSGIKTIDAELASIEECKKRLKANLKRSQELEQREQGWNDRFFRDSPSQPKRPQRSERSHDSVPTQELKEKKIRDERQQYGRAAPPLTKPLEPKRPGNNGRLLPMASLSMPPKEPEIMTTKEEKLRFKVLKNIDARETLIYQLNALILCTPVQESLVMASRPSEVETSDAFQLKPRSTMKLASPAAMTPTGPMSNAREATRLAQQLAADLQMSGIQCVEALVEWMLEAGAKADKPPAFLWRGRNYFLKMHHDLDFADPELRARGVTLDCFSPENPLCIRPDQKLGRVLAAQSIIREMVDVAQQEGEENVPMEVTSSRQNKDKGTGRRRRKERDPQEQSAMTKEDMTPAGSSKALGREYPSADLMIIQDEMETARSLAYSQQEEHSTLLRDAETENELVGILDESLQVIPPLQPQTSRTVAGSENDEYDNSFDDAEEDETQPDNDEDDGKSPEEPQQEEREEEEMEDQQVPPEHDSLPIAAPADEEEQPDTKQKEEPEAIQQDEQEVTDIKANDEPSTPTEEEEDNQVDEAELAESAEPNWWQDLQAQLSQLAPNSSSQVADLEACSISELVDKLRESPESLEGLMASSHVAALHQSGFIDALSAFDQLLECESAKELGYSSILWTEGIQVVDAVCAVVVERLQQWLETQSALVSEIELRGILDAVDSQFGSVLVALPWLERAFVILAALNSSQRGKRELPGSLSRLVKVFYPYLTSQSRDRLVSHWCQVSRRIFGSSISRSLESIRFLLDAMCRLLLLNVECLQATHGDQIDDSTDEPHATPKLSLVCDRASVLESSIASASTKINFESISQANKPPSYLLFPFFKSAFGEKRVDGVQVEEGEGKGPLKEWFTLVTADLAATWRPVSVDLSLRSEFDLVVVNGNKLVVDGLRHVLRPGFKLEWDENGQAGIVSRIINSCEDNEAYLLDRGASSHSFAVSHLRIYEPRTPVLEYIKASESYFVNSRLPEAGTSQQTLRFLGWFLGNALLHHCGLSMRLHPLLFDLLLDETRRVSLDDLQSLDPSLYTALKQMTTMKSSDFVSFLEFEDLSPSLSPQDYIEFTMNEKYGTKTALSWLTEVRAGFYAVYSPEELKQSQLSGQDIADLLCDSTSSSDESDFAIDQIFRVSVDPDFALCPPLRRAFWSVVNGFSPPLKRKLVKFITGVETLPQAGSEFLRIEMPFAVVTGADHIKTLQMLPQSHTCDNTLELPNYWHALCWRDKHDETQSHPGLEKELEELLANKLRAAAEYSEGYGLDGTSGTSARLSGLLPGTRAATSSEDATHQESFESLDLPGLGEGSGDHVSEADAVANALASSVTDEHSTNAPTRPVESQTSPEKAPIVMEEESYAENDWEEEELAD</sequence>
<proteinExistence type="predicted"/>
<dbReference type="PROSITE" id="PS50237">
    <property type="entry name" value="HECT"/>
    <property type="match status" value="1"/>
</dbReference>
<evidence type="ECO:0000313" key="6">
    <source>
        <dbReference type="Proteomes" id="UP000794436"/>
    </source>
</evidence>
<feature type="domain" description="HECT" evidence="4">
    <location>
        <begin position="1274"/>
        <end position="1563"/>
    </location>
</feature>
<gene>
    <name evidence="5" type="ORF">Poli38472_003381</name>
</gene>
<protein>
    <recommendedName>
        <fullName evidence="4">HECT domain-containing protein</fullName>
    </recommendedName>
</protein>
<keyword evidence="6" id="KW-1185">Reference proteome</keyword>
<accession>A0A8K1C6F0</accession>
<dbReference type="OrthoDB" id="70850at2759"/>
<feature type="compositionally biased region" description="Basic and acidic residues" evidence="3">
    <location>
        <begin position="381"/>
        <end position="397"/>
    </location>
</feature>
<evidence type="ECO:0000259" key="4">
    <source>
        <dbReference type="PROSITE" id="PS50237"/>
    </source>
</evidence>
<dbReference type="EMBL" id="SPLM01000144">
    <property type="protein sequence ID" value="TMW57456.1"/>
    <property type="molecule type" value="Genomic_DNA"/>
</dbReference>
<evidence type="ECO:0000256" key="3">
    <source>
        <dbReference type="SAM" id="MobiDB-lite"/>
    </source>
</evidence>
<keyword evidence="1 2" id="KW-0833">Ubl conjugation pathway</keyword>
<dbReference type="Pfam" id="PF00632">
    <property type="entry name" value="HECT"/>
    <property type="match status" value="1"/>
</dbReference>
<dbReference type="Proteomes" id="UP000794436">
    <property type="component" value="Unassembled WGS sequence"/>
</dbReference>
<feature type="active site" description="Glycyl thioester intermediate" evidence="2">
    <location>
        <position position="1554"/>
    </location>
</feature>
<dbReference type="Gene3D" id="3.90.1750.10">
    <property type="entry name" value="Hect, E3 ligase catalytic domains"/>
    <property type="match status" value="1"/>
</dbReference>
<feature type="compositionally biased region" description="Polar residues" evidence="3">
    <location>
        <begin position="1664"/>
        <end position="1687"/>
    </location>
</feature>
<dbReference type="InterPro" id="IPR035983">
    <property type="entry name" value="Hect_E3_ubiquitin_ligase"/>
</dbReference>